<name>A0AAV5JWG3_9ROSI</name>
<keyword evidence="5" id="KW-1185">Reference proteome</keyword>
<gene>
    <name evidence="4" type="ORF">SLEP1_g26670</name>
</gene>
<dbReference type="AlphaFoldDB" id="A0AAV5JWG3"/>
<evidence type="ECO:0000313" key="5">
    <source>
        <dbReference type="Proteomes" id="UP001054252"/>
    </source>
</evidence>
<dbReference type="Gene3D" id="3.30.40.10">
    <property type="entry name" value="Zinc/RING finger domain, C3HC4 (zinc finger)"/>
    <property type="match status" value="1"/>
</dbReference>
<feature type="transmembrane region" description="Helical" evidence="2">
    <location>
        <begin position="22"/>
        <end position="55"/>
    </location>
</feature>
<evidence type="ECO:0000256" key="1">
    <source>
        <dbReference type="PROSITE-ProRule" id="PRU00175"/>
    </source>
</evidence>
<dbReference type="PANTHER" id="PTHR45676:SF61">
    <property type="entry name" value="RING-TYPE DOMAIN-CONTAINING PROTEIN"/>
    <property type="match status" value="1"/>
</dbReference>
<feature type="domain" description="RING-type" evidence="3">
    <location>
        <begin position="131"/>
        <end position="173"/>
    </location>
</feature>
<protein>
    <recommendedName>
        <fullName evidence="3">RING-type domain-containing protein</fullName>
    </recommendedName>
</protein>
<dbReference type="InterPro" id="IPR013083">
    <property type="entry name" value="Znf_RING/FYVE/PHD"/>
</dbReference>
<dbReference type="PROSITE" id="PS50089">
    <property type="entry name" value="ZF_RING_2"/>
    <property type="match status" value="1"/>
</dbReference>
<dbReference type="SUPFAM" id="SSF57850">
    <property type="entry name" value="RING/U-box"/>
    <property type="match status" value="1"/>
</dbReference>
<proteinExistence type="predicted"/>
<keyword evidence="1" id="KW-0479">Metal-binding</keyword>
<dbReference type="InterPro" id="IPR001841">
    <property type="entry name" value="Znf_RING"/>
</dbReference>
<keyword evidence="2" id="KW-0812">Transmembrane</keyword>
<accession>A0AAV5JWG3</accession>
<dbReference type="GO" id="GO:0008270">
    <property type="term" value="F:zinc ion binding"/>
    <property type="evidence" value="ECO:0007669"/>
    <property type="project" value="UniProtKB-KW"/>
</dbReference>
<keyword evidence="2" id="KW-0472">Membrane</keyword>
<evidence type="ECO:0000313" key="4">
    <source>
        <dbReference type="EMBL" id="GKV15947.1"/>
    </source>
</evidence>
<keyword evidence="1" id="KW-0862">Zinc</keyword>
<organism evidence="4 5">
    <name type="scientific">Rubroshorea leprosula</name>
    <dbReference type="NCBI Taxonomy" id="152421"/>
    <lineage>
        <taxon>Eukaryota</taxon>
        <taxon>Viridiplantae</taxon>
        <taxon>Streptophyta</taxon>
        <taxon>Embryophyta</taxon>
        <taxon>Tracheophyta</taxon>
        <taxon>Spermatophyta</taxon>
        <taxon>Magnoliopsida</taxon>
        <taxon>eudicotyledons</taxon>
        <taxon>Gunneridae</taxon>
        <taxon>Pentapetalae</taxon>
        <taxon>rosids</taxon>
        <taxon>malvids</taxon>
        <taxon>Malvales</taxon>
        <taxon>Dipterocarpaceae</taxon>
        <taxon>Rubroshorea</taxon>
    </lineage>
</organism>
<dbReference type="Pfam" id="PF13639">
    <property type="entry name" value="zf-RING_2"/>
    <property type="match status" value="1"/>
</dbReference>
<keyword evidence="2" id="KW-1133">Transmembrane helix</keyword>
<dbReference type="Proteomes" id="UP001054252">
    <property type="component" value="Unassembled WGS sequence"/>
</dbReference>
<comment type="caution">
    <text evidence="4">The sequence shown here is derived from an EMBL/GenBank/DDBJ whole genome shotgun (WGS) entry which is preliminary data.</text>
</comment>
<dbReference type="SMART" id="SM00184">
    <property type="entry name" value="RING"/>
    <property type="match status" value="1"/>
</dbReference>
<dbReference type="PANTHER" id="PTHR45676">
    <property type="entry name" value="RING-H2 FINGER PROTEIN ATL51-RELATED"/>
    <property type="match status" value="1"/>
</dbReference>
<evidence type="ECO:0000259" key="3">
    <source>
        <dbReference type="PROSITE" id="PS50089"/>
    </source>
</evidence>
<dbReference type="EMBL" id="BPVZ01000044">
    <property type="protein sequence ID" value="GKV15947.1"/>
    <property type="molecule type" value="Genomic_DNA"/>
</dbReference>
<evidence type="ECO:0000256" key="2">
    <source>
        <dbReference type="SAM" id="Phobius"/>
    </source>
</evidence>
<sequence>MVPQGFVSVAAQSSDSPLLLSFITALGLVILILSCLVAVCVIAAAFAILLIYVICECVCWSLLDRFDCDPELGQGINRARNVTYQAIIPNYLQALDCEDERAQELRQQALEKLLPPVVFRDGKTSLGSGDCSICLDDYVVGELCKIFPACKHMFHLNCINKWLKDNLTCPICRKYVLDD</sequence>
<reference evidence="4 5" key="1">
    <citation type="journal article" date="2021" name="Commun. Biol.">
        <title>The genome of Shorea leprosula (Dipterocarpaceae) highlights the ecological relevance of drought in aseasonal tropical rainforests.</title>
        <authorList>
            <person name="Ng K.K.S."/>
            <person name="Kobayashi M.J."/>
            <person name="Fawcett J.A."/>
            <person name="Hatakeyama M."/>
            <person name="Paape T."/>
            <person name="Ng C.H."/>
            <person name="Ang C.C."/>
            <person name="Tnah L.H."/>
            <person name="Lee C.T."/>
            <person name="Nishiyama T."/>
            <person name="Sese J."/>
            <person name="O'Brien M.J."/>
            <person name="Copetti D."/>
            <person name="Mohd Noor M.I."/>
            <person name="Ong R.C."/>
            <person name="Putra M."/>
            <person name="Sireger I.Z."/>
            <person name="Indrioko S."/>
            <person name="Kosugi Y."/>
            <person name="Izuno A."/>
            <person name="Isagi Y."/>
            <person name="Lee S.L."/>
            <person name="Shimizu K.K."/>
        </authorList>
    </citation>
    <scope>NUCLEOTIDE SEQUENCE [LARGE SCALE GENOMIC DNA]</scope>
    <source>
        <strain evidence="4">214</strain>
    </source>
</reference>
<dbReference type="GO" id="GO:0016567">
    <property type="term" value="P:protein ubiquitination"/>
    <property type="evidence" value="ECO:0007669"/>
    <property type="project" value="TreeGrafter"/>
</dbReference>
<keyword evidence="1" id="KW-0863">Zinc-finger</keyword>